<dbReference type="InterPro" id="IPR032774">
    <property type="entry name" value="WG_beta_rep"/>
</dbReference>
<reference evidence="1 2" key="1">
    <citation type="submission" date="2016-10" db="EMBL/GenBank/DDBJ databases">
        <authorList>
            <person name="de Groot N.N."/>
        </authorList>
    </citation>
    <scope>NUCLEOTIDE SEQUENCE [LARGE SCALE GENOMIC DNA]</scope>
    <source>
        <strain evidence="1 2">DSM 23842</strain>
    </source>
</reference>
<dbReference type="AlphaFoldDB" id="A0A1H4DEE2"/>
<dbReference type="PANTHER" id="PTHR37841:SF1">
    <property type="entry name" value="DUF3298 DOMAIN-CONTAINING PROTEIN"/>
    <property type="match status" value="1"/>
</dbReference>
<name>A0A1H4DEE2_BIZPA</name>
<gene>
    <name evidence="1" type="ORF">SAMN04487990_1294</name>
</gene>
<accession>A0A1H4DEE2</accession>
<dbReference type="Pfam" id="PF14903">
    <property type="entry name" value="WG_beta_rep"/>
    <property type="match status" value="7"/>
</dbReference>
<evidence type="ECO:0000313" key="1">
    <source>
        <dbReference type="EMBL" id="SEA70810.1"/>
    </source>
</evidence>
<evidence type="ECO:0000313" key="2">
    <source>
        <dbReference type="Proteomes" id="UP000198846"/>
    </source>
</evidence>
<dbReference type="Proteomes" id="UP000198846">
    <property type="component" value="Unassembled WGS sequence"/>
</dbReference>
<organism evidence="1 2">
    <name type="scientific">Bizionia paragorgiae</name>
    <dbReference type="NCBI Taxonomy" id="283786"/>
    <lineage>
        <taxon>Bacteria</taxon>
        <taxon>Pseudomonadati</taxon>
        <taxon>Bacteroidota</taxon>
        <taxon>Flavobacteriia</taxon>
        <taxon>Flavobacteriales</taxon>
        <taxon>Flavobacteriaceae</taxon>
        <taxon>Bizionia</taxon>
    </lineage>
</organism>
<dbReference type="PANTHER" id="PTHR37841">
    <property type="entry name" value="GLR2918 PROTEIN"/>
    <property type="match status" value="1"/>
</dbReference>
<keyword evidence="2" id="KW-1185">Reference proteome</keyword>
<dbReference type="STRING" id="283786.SAMN04487990_1294"/>
<sequence>MCLNKGSCVFATSEFPSEIPRTQTRNYSYTKPLATMSKSRINLSFLLLLTISFWQQTLYAQELTPFEKNQFWGYKNSIGEIKIKPQYQYARKFSEDYAVIAQNDSLGAIDKENNLIIPAKYGYLKYVGNDKFIFGYRSKYYGEYNLGIISSDNEIIVHPKYHRINFKNKKFYFTKQIAKVIGQSLGSDTREILYKYGISDSLGNFILEPKYSNIDFLSNGFIKVQLDFNGDYALFDNNFKPLTEYKYMVIGEFFDGLSKVREGDYFGYINIKGEEIIKCQYDLNYVFIDSLAIARKNGKAGIINTKNETILDFKYQSLGVPFKEQVVASDSLKWGIVNFKGETLLKFEYDNKLSEFKGLTALQKNNEWQIWDYRKKKLLTEKYDEIKLIEGDESKVLGFGKIKQKKYSQSIAYARIGMKWGIVNYNGELLIPIEYELNDLYEKLKTL</sequence>
<proteinExistence type="predicted"/>
<dbReference type="EMBL" id="FNQK01000029">
    <property type="protein sequence ID" value="SEA70810.1"/>
    <property type="molecule type" value="Genomic_DNA"/>
</dbReference>
<protein>
    <submittedName>
        <fullName evidence="1">WG containing repeat-containing protein</fullName>
    </submittedName>
</protein>